<dbReference type="InterPro" id="IPR011032">
    <property type="entry name" value="GroES-like_sf"/>
</dbReference>
<dbReference type="Proteomes" id="UP001370348">
    <property type="component" value="Chromosome"/>
</dbReference>
<name>A0ABZ2M3Z0_9BACT</name>
<protein>
    <submittedName>
        <fullName evidence="4">Zinc-dependent alcohol dehydrogenase family protein</fullName>
    </submittedName>
</protein>
<evidence type="ECO:0000256" key="2">
    <source>
        <dbReference type="ARBA" id="ARBA00023002"/>
    </source>
</evidence>
<dbReference type="Pfam" id="PF08240">
    <property type="entry name" value="ADH_N"/>
    <property type="match status" value="1"/>
</dbReference>
<dbReference type="EMBL" id="CP089984">
    <property type="protein sequence ID" value="WXB17808.1"/>
    <property type="molecule type" value="Genomic_DNA"/>
</dbReference>
<keyword evidence="5" id="KW-1185">Reference proteome</keyword>
<dbReference type="Gene3D" id="3.90.180.10">
    <property type="entry name" value="Medium-chain alcohol dehydrogenases, catalytic domain"/>
    <property type="match status" value="1"/>
</dbReference>
<dbReference type="Pfam" id="PF00107">
    <property type="entry name" value="ADH_zinc_N"/>
    <property type="match status" value="1"/>
</dbReference>
<feature type="domain" description="Enoyl reductase (ER)" evidence="3">
    <location>
        <begin position="15"/>
        <end position="335"/>
    </location>
</feature>
<keyword evidence="1" id="KW-0521">NADP</keyword>
<accession>A0ABZ2M3Z0</accession>
<dbReference type="SUPFAM" id="SSF50129">
    <property type="entry name" value="GroES-like"/>
    <property type="match status" value="1"/>
</dbReference>
<gene>
    <name evidence="4" type="ORF">LZC94_11150</name>
</gene>
<dbReference type="InterPro" id="IPR036291">
    <property type="entry name" value="NAD(P)-bd_dom_sf"/>
</dbReference>
<sequence>MTTTNRIIRFHEFGEPADVLRLEEDETPAGPLGAREVRVHLTSCAIHPSDLMNIRGRYGLVQPTLPRIPGTDAAGRIVEVGAEVSDLRPGDRVILLLGATRGEGTWREQVRVPAAAVVKMPDNLPEANAGSVWVNYLSVWIMVQELLAVPPGGLVLQTAAGSQLGRAMMEFARLRNFRLINAVRRREQVEELEALNGGPVLCTEDDDFVARVRELAGEGGLRYAIDAVAGATGAKLVEAMGVGGQIVLFGALERGPLPLPVGAVLFKEIAIRGFWLRRWTELAGPARHRALVDDILRHIAQGDIVPALDTAFPFAAFRDAVRRAETPGRKGAVVLVDGDSPIDSK</sequence>
<dbReference type="InterPro" id="IPR013154">
    <property type="entry name" value="ADH-like_N"/>
</dbReference>
<dbReference type="PANTHER" id="PTHR48106:SF2">
    <property type="entry name" value="ZN2+-BINDING DEHYDROGENASE"/>
    <property type="match status" value="1"/>
</dbReference>
<dbReference type="CDD" id="cd05282">
    <property type="entry name" value="ETR_like"/>
    <property type="match status" value="1"/>
</dbReference>
<dbReference type="SMART" id="SM00829">
    <property type="entry name" value="PKS_ER"/>
    <property type="match status" value="1"/>
</dbReference>
<dbReference type="Gene3D" id="3.40.50.720">
    <property type="entry name" value="NAD(P)-binding Rossmann-like Domain"/>
    <property type="match status" value="1"/>
</dbReference>
<organism evidence="4 5">
    <name type="scientific">Pendulispora albinea</name>
    <dbReference type="NCBI Taxonomy" id="2741071"/>
    <lineage>
        <taxon>Bacteria</taxon>
        <taxon>Pseudomonadati</taxon>
        <taxon>Myxococcota</taxon>
        <taxon>Myxococcia</taxon>
        <taxon>Myxococcales</taxon>
        <taxon>Sorangiineae</taxon>
        <taxon>Pendulisporaceae</taxon>
        <taxon>Pendulispora</taxon>
    </lineage>
</organism>
<reference evidence="4 5" key="1">
    <citation type="submission" date="2021-12" db="EMBL/GenBank/DDBJ databases">
        <title>Discovery of the Pendulisporaceae a myxobacterial family with distinct sporulation behavior and unique specialized metabolism.</title>
        <authorList>
            <person name="Garcia R."/>
            <person name="Popoff A."/>
            <person name="Bader C.D."/>
            <person name="Loehr J."/>
            <person name="Walesch S."/>
            <person name="Walt C."/>
            <person name="Boldt J."/>
            <person name="Bunk B."/>
            <person name="Haeckl F.J.F.P.J."/>
            <person name="Gunesch A.P."/>
            <person name="Birkelbach J."/>
            <person name="Nuebel U."/>
            <person name="Pietschmann T."/>
            <person name="Bach T."/>
            <person name="Mueller R."/>
        </authorList>
    </citation>
    <scope>NUCLEOTIDE SEQUENCE [LARGE SCALE GENOMIC DNA]</scope>
    <source>
        <strain evidence="4 5">MSr11954</strain>
    </source>
</reference>
<dbReference type="PANTHER" id="PTHR48106">
    <property type="entry name" value="QUINONE OXIDOREDUCTASE PIG3-RELATED"/>
    <property type="match status" value="1"/>
</dbReference>
<dbReference type="SUPFAM" id="SSF51735">
    <property type="entry name" value="NAD(P)-binding Rossmann-fold domains"/>
    <property type="match status" value="1"/>
</dbReference>
<keyword evidence="2" id="KW-0560">Oxidoreductase</keyword>
<evidence type="ECO:0000313" key="5">
    <source>
        <dbReference type="Proteomes" id="UP001370348"/>
    </source>
</evidence>
<proteinExistence type="predicted"/>
<evidence type="ECO:0000259" key="3">
    <source>
        <dbReference type="SMART" id="SM00829"/>
    </source>
</evidence>
<dbReference type="InterPro" id="IPR020843">
    <property type="entry name" value="ER"/>
</dbReference>
<evidence type="ECO:0000313" key="4">
    <source>
        <dbReference type="EMBL" id="WXB17808.1"/>
    </source>
</evidence>
<dbReference type="InterPro" id="IPR013149">
    <property type="entry name" value="ADH-like_C"/>
</dbReference>
<dbReference type="RefSeq" id="WP_394827451.1">
    <property type="nucleotide sequence ID" value="NZ_CP089984.1"/>
</dbReference>
<evidence type="ECO:0000256" key="1">
    <source>
        <dbReference type="ARBA" id="ARBA00022857"/>
    </source>
</evidence>